<dbReference type="EMBL" id="AP008233">
    <property type="protein sequence ID" value="BAE75749.1"/>
    <property type="molecule type" value="Genomic_DNA"/>
</dbReference>
<dbReference type="InterPro" id="IPR004638">
    <property type="entry name" value="EmrB-like"/>
</dbReference>
<feature type="transmembrane region" description="Helical" evidence="8">
    <location>
        <begin position="352"/>
        <end position="378"/>
    </location>
</feature>
<keyword evidence="10" id="KW-0614">Plasmid</keyword>
<dbReference type="InterPro" id="IPR011701">
    <property type="entry name" value="MFS"/>
</dbReference>
<evidence type="ECO:0000256" key="2">
    <source>
        <dbReference type="ARBA" id="ARBA00008537"/>
    </source>
</evidence>
<evidence type="ECO:0000256" key="3">
    <source>
        <dbReference type="ARBA" id="ARBA00022448"/>
    </source>
</evidence>
<evidence type="ECO:0000313" key="12">
    <source>
        <dbReference type="Proteomes" id="UP000001932"/>
    </source>
</evidence>
<protein>
    <submittedName>
        <fullName evidence="10">Achromobactin biosynthetic and transport gene yhcA</fullName>
    </submittedName>
    <submittedName>
        <fullName evidence="11">Multidrug export protein EmrB</fullName>
    </submittedName>
</protein>
<evidence type="ECO:0000256" key="5">
    <source>
        <dbReference type="ARBA" id="ARBA00022692"/>
    </source>
</evidence>
<comment type="subcellular location">
    <subcellularLocation>
        <location evidence="1">Cell membrane</location>
        <topology evidence="1">Multi-pass membrane protein</topology>
    </subcellularLocation>
</comment>
<sequence length="462" mass="48905">MGVTPRLVAVNVLLGTLTVSLNNSSLNPALPAFIAAFSLGPVSASWIVAAFMASMGLTMPLTGYLSQRLGRKPLYLVALALFVAGSLVGALATSIGGVIAARVVQGIASGLMIPLALAIIFSMYAKEERGRVTGWWAAAVMLAPALGPLLGSLVLSWFDWRALFLINVPVGVLALLMGVWVLPSSTAAAGKTFDSVGYLLVACGIGLLLLLCGRLHQLSALREPLNLLMLLGALLCLAQFVRHELRVPEPLLNLRLFALRDYRLSVLLAVVQAVGMFECLVLLPLLVQMVLGYSPIYTGLALLGTALFASLFGQFGGRILDRHGPRTLVLTGMLLTGTATLGLGLLGNGSALWPVFVLMILRGAGLGLSYMPVTTTGLNALPEDMVTQGAAMNNISRRLISSLAIVLASLWLQYRLVGSTDYTAAVSETFIATGLLILLTAPCAWRFSRVEKLAVDKAPNFH</sequence>
<dbReference type="HOGENOM" id="CLU_000960_28_0_6"/>
<feature type="transmembrane region" description="Helical" evidence="8">
    <location>
        <begin position="74"/>
        <end position="100"/>
    </location>
</feature>
<keyword evidence="4" id="KW-1003">Cell membrane</keyword>
<feature type="transmembrane region" description="Helical" evidence="8">
    <location>
        <begin position="327"/>
        <end position="346"/>
    </location>
</feature>
<dbReference type="BioCyc" id="SGLO343509:SGP1_RS22465-MONOMER"/>
<feature type="transmembrane region" description="Helical" evidence="8">
    <location>
        <begin position="399"/>
        <end position="417"/>
    </location>
</feature>
<dbReference type="OrthoDB" id="9812221at2"/>
<evidence type="ECO:0000256" key="6">
    <source>
        <dbReference type="ARBA" id="ARBA00022989"/>
    </source>
</evidence>
<keyword evidence="6 8" id="KW-1133">Transmembrane helix</keyword>
<geneLocation type="plasmid" evidence="10 12">
    <name>pSG1</name>
</geneLocation>
<dbReference type="KEGG" id="sgl:SGP1_0042"/>
<dbReference type="InterPro" id="IPR036259">
    <property type="entry name" value="MFS_trans_sf"/>
</dbReference>
<evidence type="ECO:0000256" key="7">
    <source>
        <dbReference type="ARBA" id="ARBA00023136"/>
    </source>
</evidence>
<dbReference type="Pfam" id="PF07690">
    <property type="entry name" value="MFS_1"/>
    <property type="match status" value="1"/>
</dbReference>
<dbReference type="SUPFAM" id="SSF103473">
    <property type="entry name" value="MFS general substrate transporter"/>
    <property type="match status" value="1"/>
</dbReference>
<feature type="transmembrane region" description="Helical" evidence="8">
    <location>
        <begin position="228"/>
        <end position="245"/>
    </location>
</feature>
<dbReference type="RefSeq" id="WP_011279191.1">
    <property type="nucleotide sequence ID" value="NC_007713.1"/>
</dbReference>
<dbReference type="Proteomes" id="UP000001932">
    <property type="component" value="Plasmid pSG1"/>
</dbReference>
<organism evidence="10 12">
    <name type="scientific">Sodalis glossinidius (strain morsitans)</name>
    <dbReference type="NCBI Taxonomy" id="343509"/>
    <lineage>
        <taxon>Bacteria</taxon>
        <taxon>Pseudomonadati</taxon>
        <taxon>Pseudomonadota</taxon>
        <taxon>Gammaproteobacteria</taxon>
        <taxon>Enterobacterales</taxon>
        <taxon>Bruguierivoracaceae</taxon>
        <taxon>Sodalis</taxon>
    </lineage>
</organism>
<feature type="transmembrane region" description="Helical" evidence="8">
    <location>
        <begin position="195"/>
        <end position="216"/>
    </location>
</feature>
<reference evidence="10 12" key="1">
    <citation type="journal article" date="2006" name="Genome Res.">
        <title>Massive genome erosion and functional adaptations provide insights into the symbiotic lifestyle of Sodalis glossinidius in the tsetse host.</title>
        <authorList>
            <person name="Toh H."/>
            <person name="Weiss B.L."/>
            <person name="Perkin S.A.H."/>
            <person name="Yamashita A."/>
            <person name="Oshima K."/>
            <person name="Hattori M."/>
            <person name="Aksoy S."/>
        </authorList>
    </citation>
    <scope>NUCLEOTIDE SEQUENCE [LARGE SCALE GENOMIC DNA]</scope>
    <source>
        <strain evidence="12">morsitans</strain>
        <strain evidence="10">Morsitans</strain>
        <plasmid evidence="10 12">pSG1</plasmid>
    </source>
</reference>
<evidence type="ECO:0000259" key="9">
    <source>
        <dbReference type="PROSITE" id="PS50850"/>
    </source>
</evidence>
<dbReference type="EMBL" id="LN854558">
    <property type="protein sequence ID" value="CRL46868.1"/>
    <property type="molecule type" value="Genomic_DNA"/>
</dbReference>
<reference evidence="13" key="2">
    <citation type="submission" date="2015-05" db="EMBL/GenBank/DDBJ databases">
        <authorList>
            <person name="Goodhead I."/>
        </authorList>
    </citation>
    <scope>NUCLEOTIDE SEQUENCE [LARGE SCALE GENOMIC DNA]</scope>
    <source>
        <strain evidence="13">morsitans</strain>
        <plasmid evidence="13">psg1</plasmid>
    </source>
</reference>
<gene>
    <name evidence="11" type="primary">emrB</name>
    <name evidence="10" type="ordered locus">SGP1_0042</name>
    <name evidence="11" type="ORF">SGGMMB4_05834</name>
</gene>
<keyword evidence="12" id="KW-1185">Reference proteome</keyword>
<dbReference type="Gene3D" id="1.20.1250.20">
    <property type="entry name" value="MFS general substrate transporter like domains"/>
    <property type="match status" value="1"/>
</dbReference>
<feature type="transmembrane region" description="Helical" evidence="8">
    <location>
        <begin position="164"/>
        <end position="183"/>
    </location>
</feature>
<keyword evidence="7 8" id="KW-0472">Membrane</keyword>
<feature type="domain" description="Major facilitator superfamily (MFS) profile" evidence="9">
    <location>
        <begin position="8"/>
        <end position="452"/>
    </location>
</feature>
<evidence type="ECO:0000313" key="11">
    <source>
        <dbReference type="EMBL" id="CRL46868.1"/>
    </source>
</evidence>
<dbReference type="PANTHER" id="PTHR42718">
    <property type="entry name" value="MAJOR FACILITATOR SUPERFAMILY MULTIDRUG TRANSPORTER MFSC"/>
    <property type="match status" value="1"/>
</dbReference>
<dbReference type="Proteomes" id="UP000245838">
    <property type="component" value="Plasmid psg1"/>
</dbReference>
<feature type="transmembrane region" description="Helical" evidence="8">
    <location>
        <begin position="106"/>
        <end position="124"/>
    </location>
</feature>
<dbReference type="InterPro" id="IPR020846">
    <property type="entry name" value="MFS_dom"/>
</dbReference>
<dbReference type="Gene3D" id="1.20.1720.10">
    <property type="entry name" value="Multidrug resistance protein D"/>
    <property type="match status" value="1"/>
</dbReference>
<comment type="similarity">
    <text evidence="2">Belongs to the major facilitator superfamily. EmrB family.</text>
</comment>
<dbReference type="PANTHER" id="PTHR42718:SF9">
    <property type="entry name" value="MAJOR FACILITATOR SUPERFAMILY MULTIDRUG TRANSPORTER MFSC"/>
    <property type="match status" value="1"/>
</dbReference>
<proteinExistence type="inferred from homology"/>
<evidence type="ECO:0000256" key="8">
    <source>
        <dbReference type="SAM" id="Phobius"/>
    </source>
</evidence>
<dbReference type="GO" id="GO:0005886">
    <property type="term" value="C:plasma membrane"/>
    <property type="evidence" value="ECO:0007669"/>
    <property type="project" value="UniProtKB-SubCell"/>
</dbReference>
<accession>Q2NQ26</accession>
<geneLocation type="plasmid" evidence="13">
    <name>psg1</name>
</geneLocation>
<keyword evidence="5 8" id="KW-0812">Transmembrane</keyword>
<dbReference type="PROSITE" id="PS50850">
    <property type="entry name" value="MFS"/>
    <property type="match status" value="1"/>
</dbReference>
<evidence type="ECO:0000256" key="4">
    <source>
        <dbReference type="ARBA" id="ARBA00022475"/>
    </source>
</evidence>
<name>Q2NQ26_SODGM</name>
<feature type="transmembrane region" description="Helical" evidence="8">
    <location>
        <begin position="136"/>
        <end position="158"/>
    </location>
</feature>
<dbReference type="GO" id="GO:0022857">
    <property type="term" value="F:transmembrane transporter activity"/>
    <property type="evidence" value="ECO:0007669"/>
    <property type="project" value="InterPro"/>
</dbReference>
<feature type="transmembrane region" description="Helical" evidence="8">
    <location>
        <begin position="266"/>
        <end position="290"/>
    </location>
</feature>
<keyword evidence="3" id="KW-0813">Transport</keyword>
<feature type="transmembrane region" description="Helical" evidence="8">
    <location>
        <begin position="429"/>
        <end position="447"/>
    </location>
</feature>
<feature type="transmembrane region" description="Helical" evidence="8">
    <location>
        <begin position="296"/>
        <end position="315"/>
    </location>
</feature>
<dbReference type="NCBIfam" id="TIGR00711">
    <property type="entry name" value="efflux_EmrB"/>
    <property type="match status" value="1"/>
</dbReference>
<dbReference type="AlphaFoldDB" id="Q2NQ26"/>
<evidence type="ECO:0000313" key="13">
    <source>
        <dbReference type="Proteomes" id="UP000245838"/>
    </source>
</evidence>
<reference evidence="11" key="3">
    <citation type="submission" date="2015-05" db="EMBL/GenBank/DDBJ databases">
        <authorList>
            <person name="Wang D.B."/>
            <person name="Wang M."/>
        </authorList>
    </citation>
    <scope>NUCLEOTIDE SEQUENCE</scope>
    <source>
        <strain evidence="11">B4</strain>
    </source>
</reference>
<evidence type="ECO:0000313" key="10">
    <source>
        <dbReference type="EMBL" id="BAE75749.1"/>
    </source>
</evidence>
<evidence type="ECO:0000256" key="1">
    <source>
        <dbReference type="ARBA" id="ARBA00004651"/>
    </source>
</evidence>